<dbReference type="EMBL" id="BKCP01006071">
    <property type="protein sequence ID" value="GER41151.1"/>
    <property type="molecule type" value="Genomic_DNA"/>
</dbReference>
<name>A0A5A7QAT9_STRAF</name>
<dbReference type="OrthoDB" id="5365701at2759"/>
<gene>
    <name evidence="1" type="ORF">STAS_17852</name>
</gene>
<protein>
    <submittedName>
        <fullName evidence="1">Malic enzyme</fullName>
    </submittedName>
</protein>
<accession>A0A5A7QAT9</accession>
<comment type="caution">
    <text evidence="1">The sequence shown here is derived from an EMBL/GenBank/DDBJ whole genome shotgun (WGS) entry which is preliminary data.</text>
</comment>
<dbReference type="AlphaFoldDB" id="A0A5A7QAT9"/>
<reference evidence="2" key="1">
    <citation type="journal article" date="2019" name="Curr. Biol.">
        <title>Genome Sequence of Striga asiatica Provides Insight into the Evolution of Plant Parasitism.</title>
        <authorList>
            <person name="Yoshida S."/>
            <person name="Kim S."/>
            <person name="Wafula E.K."/>
            <person name="Tanskanen J."/>
            <person name="Kim Y.M."/>
            <person name="Honaas L."/>
            <person name="Yang Z."/>
            <person name="Spallek T."/>
            <person name="Conn C.E."/>
            <person name="Ichihashi Y."/>
            <person name="Cheong K."/>
            <person name="Cui S."/>
            <person name="Der J.P."/>
            <person name="Gundlach H."/>
            <person name="Jiao Y."/>
            <person name="Hori C."/>
            <person name="Ishida J.K."/>
            <person name="Kasahara H."/>
            <person name="Kiba T."/>
            <person name="Kim M.S."/>
            <person name="Koo N."/>
            <person name="Laohavisit A."/>
            <person name="Lee Y.H."/>
            <person name="Lumba S."/>
            <person name="McCourt P."/>
            <person name="Mortimer J.C."/>
            <person name="Mutuku J.M."/>
            <person name="Nomura T."/>
            <person name="Sasaki-Sekimoto Y."/>
            <person name="Seto Y."/>
            <person name="Wang Y."/>
            <person name="Wakatake T."/>
            <person name="Sakakibara H."/>
            <person name="Demura T."/>
            <person name="Yamaguchi S."/>
            <person name="Yoneyama K."/>
            <person name="Manabe R.I."/>
            <person name="Nelson D.C."/>
            <person name="Schulman A.H."/>
            <person name="Timko M.P."/>
            <person name="dePamphilis C.W."/>
            <person name="Choi D."/>
            <person name="Shirasu K."/>
        </authorList>
    </citation>
    <scope>NUCLEOTIDE SEQUENCE [LARGE SCALE GENOMIC DNA]</scope>
    <source>
        <strain evidence="2">cv. UVA1</strain>
    </source>
</reference>
<feature type="non-terminal residue" evidence="1">
    <location>
        <position position="161"/>
    </location>
</feature>
<keyword evidence="2" id="KW-1185">Reference proteome</keyword>
<sequence>MSNETKKRVISCKTFPACEIIHFTVDGLQFRFSPFPFLAQSLFCLCYLVQVTGSSNLNPFLALNLKKRKKAANRPIVDEAVNDDNSVNMILMVSERKQIKRYTEGIVLQRQRVRRQMPIGTLLFGSKITCGMLQAAAKWYILATDMTEEEILQGIIYPSIS</sequence>
<organism evidence="1 2">
    <name type="scientific">Striga asiatica</name>
    <name type="common">Asiatic witchweed</name>
    <name type="synonym">Buchnera asiatica</name>
    <dbReference type="NCBI Taxonomy" id="4170"/>
    <lineage>
        <taxon>Eukaryota</taxon>
        <taxon>Viridiplantae</taxon>
        <taxon>Streptophyta</taxon>
        <taxon>Embryophyta</taxon>
        <taxon>Tracheophyta</taxon>
        <taxon>Spermatophyta</taxon>
        <taxon>Magnoliopsida</taxon>
        <taxon>eudicotyledons</taxon>
        <taxon>Gunneridae</taxon>
        <taxon>Pentapetalae</taxon>
        <taxon>asterids</taxon>
        <taxon>lamiids</taxon>
        <taxon>Lamiales</taxon>
        <taxon>Orobanchaceae</taxon>
        <taxon>Buchnereae</taxon>
        <taxon>Striga</taxon>
    </lineage>
</organism>
<evidence type="ECO:0000313" key="2">
    <source>
        <dbReference type="Proteomes" id="UP000325081"/>
    </source>
</evidence>
<proteinExistence type="predicted"/>
<evidence type="ECO:0000313" key="1">
    <source>
        <dbReference type="EMBL" id="GER41151.1"/>
    </source>
</evidence>
<dbReference type="Proteomes" id="UP000325081">
    <property type="component" value="Unassembled WGS sequence"/>
</dbReference>